<evidence type="ECO:0000256" key="5">
    <source>
        <dbReference type="ARBA" id="ARBA00023125"/>
    </source>
</evidence>
<protein>
    <recommendedName>
        <fullName evidence="9">Xylanolytic transcriptional activator regulatory domain-containing protein</fullName>
    </recommendedName>
</protein>
<dbReference type="Proteomes" id="UP001055219">
    <property type="component" value="Unassembled WGS sequence"/>
</dbReference>
<dbReference type="PANTHER" id="PTHR47782">
    <property type="entry name" value="ZN(II)2CYS6 TRANSCRIPTION FACTOR (EUROFUNG)-RELATED"/>
    <property type="match status" value="1"/>
</dbReference>
<evidence type="ECO:0000256" key="1">
    <source>
        <dbReference type="ARBA" id="ARBA00004123"/>
    </source>
</evidence>
<evidence type="ECO:0000313" key="11">
    <source>
        <dbReference type="Proteomes" id="UP001055219"/>
    </source>
</evidence>
<dbReference type="OrthoDB" id="6612291at2759"/>
<dbReference type="AlphaFoldDB" id="A0A9P9Y4S4"/>
<dbReference type="InterPro" id="IPR001138">
    <property type="entry name" value="Zn2Cys6_DnaBD"/>
</dbReference>
<comment type="caution">
    <text evidence="10">The sequence shown here is derived from an EMBL/GenBank/DDBJ whole genome shotgun (WGS) entry which is preliminary data.</text>
</comment>
<dbReference type="InterPro" id="IPR052202">
    <property type="entry name" value="Yeast_MetPath_Reg"/>
</dbReference>
<feature type="region of interest" description="Disordered" evidence="8">
    <location>
        <begin position="1"/>
        <end position="32"/>
    </location>
</feature>
<accession>A0A9P9Y4S4</accession>
<keyword evidence="7" id="KW-0539">Nucleus</keyword>
<dbReference type="GO" id="GO:0008270">
    <property type="term" value="F:zinc ion binding"/>
    <property type="evidence" value="ECO:0007669"/>
    <property type="project" value="InterPro"/>
</dbReference>
<dbReference type="GO" id="GO:0043565">
    <property type="term" value="F:sequence-specific DNA binding"/>
    <property type="evidence" value="ECO:0007669"/>
    <property type="project" value="TreeGrafter"/>
</dbReference>
<keyword evidence="5" id="KW-0238">DNA-binding</keyword>
<dbReference type="GO" id="GO:0006351">
    <property type="term" value="P:DNA-templated transcription"/>
    <property type="evidence" value="ECO:0007669"/>
    <property type="project" value="InterPro"/>
</dbReference>
<dbReference type="EMBL" id="JAGIXG020000008">
    <property type="protein sequence ID" value="KAI6783340.1"/>
    <property type="molecule type" value="Genomic_DNA"/>
</dbReference>
<name>A0A9P9Y4S4_9HYPO</name>
<dbReference type="Pfam" id="PF04082">
    <property type="entry name" value="Fungal_trans"/>
    <property type="match status" value="1"/>
</dbReference>
<dbReference type="InterPro" id="IPR036864">
    <property type="entry name" value="Zn2-C6_fun-type_DNA-bd_sf"/>
</dbReference>
<gene>
    <name evidence="10" type="ORF">J7T54_004367</name>
</gene>
<evidence type="ECO:0000259" key="9">
    <source>
        <dbReference type="SMART" id="SM00906"/>
    </source>
</evidence>
<evidence type="ECO:0000256" key="7">
    <source>
        <dbReference type="ARBA" id="ARBA00023242"/>
    </source>
</evidence>
<evidence type="ECO:0000256" key="4">
    <source>
        <dbReference type="ARBA" id="ARBA00023015"/>
    </source>
</evidence>
<reference evidence="10" key="2">
    <citation type="submission" date="2022-07" db="EMBL/GenBank/DDBJ databases">
        <authorList>
            <person name="Goncalves M.F.M."/>
            <person name="Hilario S."/>
            <person name="Van De Peer Y."/>
            <person name="Esteves A.C."/>
            <person name="Alves A."/>
        </authorList>
    </citation>
    <scope>NUCLEOTIDE SEQUENCE</scope>
    <source>
        <strain evidence="10">MUM 19.33</strain>
    </source>
</reference>
<evidence type="ECO:0000313" key="10">
    <source>
        <dbReference type="EMBL" id="KAI6783340.1"/>
    </source>
</evidence>
<sequence>MKASIHRFRLQQTSPPESTGRRRSASPVAARDAASASAFAGVGAGRLSSPPSRKGSFAGGSFKKKCSRTFPVCELCNAAEQKCSYSNPTNIAEGRALQLDARVQWLSQYINDNLLSHGCIEAIETGTDLALVDETSPLDHGSVSATASHASYHASMTTNSSKGYSDQAMPADAAARRFVDAYFRNVNRAFPCVHQSKILADLDKPQEFMKRKREAGSTLLYLIMAIGASTLERAGQAPRGTLRRFDVAYSDIIQELLHWDTIESIQILALLALYSLFDTLGFSSYSIVGIAARQATLLGLTRRPTEELGLTPAEAKLRYRLYWSILALDRMMAISHGLPVALTDDNADVPLLGLTIE</sequence>
<feature type="domain" description="Xylanolytic transcriptional activator regulatory" evidence="9">
    <location>
        <begin position="284"/>
        <end position="357"/>
    </location>
</feature>
<dbReference type="GO" id="GO:0045944">
    <property type="term" value="P:positive regulation of transcription by RNA polymerase II"/>
    <property type="evidence" value="ECO:0007669"/>
    <property type="project" value="TreeGrafter"/>
</dbReference>
<dbReference type="RefSeq" id="XP_051364196.1">
    <property type="nucleotide sequence ID" value="XM_051504277.1"/>
</dbReference>
<keyword evidence="6" id="KW-0804">Transcription</keyword>
<dbReference type="GO" id="GO:0000981">
    <property type="term" value="F:DNA-binding transcription factor activity, RNA polymerase II-specific"/>
    <property type="evidence" value="ECO:0007669"/>
    <property type="project" value="InterPro"/>
</dbReference>
<comment type="subcellular location">
    <subcellularLocation>
        <location evidence="1">Nucleus</location>
    </subcellularLocation>
</comment>
<evidence type="ECO:0000256" key="8">
    <source>
        <dbReference type="SAM" id="MobiDB-lite"/>
    </source>
</evidence>
<reference evidence="10" key="1">
    <citation type="journal article" date="2021" name="J Fungi (Basel)">
        <title>Genomic and Metabolomic Analyses of the Marine Fungus Emericellopsis cladophorae: Insights into Saltwater Adaptability Mechanisms and Its Biosynthetic Potential.</title>
        <authorList>
            <person name="Goncalves M.F.M."/>
            <person name="Hilario S."/>
            <person name="Van de Peer Y."/>
            <person name="Esteves A.C."/>
            <person name="Alves A."/>
        </authorList>
    </citation>
    <scope>NUCLEOTIDE SEQUENCE</scope>
    <source>
        <strain evidence="10">MUM 19.33</strain>
    </source>
</reference>
<dbReference type="InterPro" id="IPR007219">
    <property type="entry name" value="XnlR_reg_dom"/>
</dbReference>
<dbReference type="GO" id="GO:0005634">
    <property type="term" value="C:nucleus"/>
    <property type="evidence" value="ECO:0007669"/>
    <property type="project" value="UniProtKB-SubCell"/>
</dbReference>
<evidence type="ECO:0000256" key="2">
    <source>
        <dbReference type="ARBA" id="ARBA00022723"/>
    </source>
</evidence>
<organism evidence="10 11">
    <name type="scientific">Emericellopsis cladophorae</name>
    <dbReference type="NCBI Taxonomy" id="2686198"/>
    <lineage>
        <taxon>Eukaryota</taxon>
        <taxon>Fungi</taxon>
        <taxon>Dikarya</taxon>
        <taxon>Ascomycota</taxon>
        <taxon>Pezizomycotina</taxon>
        <taxon>Sordariomycetes</taxon>
        <taxon>Hypocreomycetidae</taxon>
        <taxon>Hypocreales</taxon>
        <taxon>Bionectriaceae</taxon>
        <taxon>Emericellopsis</taxon>
    </lineage>
</organism>
<dbReference type="GeneID" id="75830855"/>
<keyword evidence="11" id="KW-1185">Reference proteome</keyword>
<keyword evidence="3" id="KW-0862">Zinc</keyword>
<dbReference type="Gene3D" id="4.10.240.10">
    <property type="entry name" value="Zn(2)-C6 fungal-type DNA-binding domain"/>
    <property type="match status" value="1"/>
</dbReference>
<evidence type="ECO:0000256" key="3">
    <source>
        <dbReference type="ARBA" id="ARBA00022833"/>
    </source>
</evidence>
<keyword evidence="2" id="KW-0479">Metal-binding</keyword>
<evidence type="ECO:0000256" key="6">
    <source>
        <dbReference type="ARBA" id="ARBA00023163"/>
    </source>
</evidence>
<dbReference type="CDD" id="cd12148">
    <property type="entry name" value="fungal_TF_MHR"/>
    <property type="match status" value="1"/>
</dbReference>
<dbReference type="CDD" id="cd00067">
    <property type="entry name" value="GAL4"/>
    <property type="match status" value="1"/>
</dbReference>
<dbReference type="SMART" id="SM00906">
    <property type="entry name" value="Fungal_trans"/>
    <property type="match status" value="1"/>
</dbReference>
<proteinExistence type="predicted"/>
<dbReference type="PANTHER" id="PTHR47782:SF7">
    <property type="entry name" value="PROTEIN STB5"/>
    <property type="match status" value="1"/>
</dbReference>
<keyword evidence="4" id="KW-0805">Transcription regulation</keyword>